<feature type="transmembrane region" description="Helical" evidence="12">
    <location>
        <begin position="308"/>
        <end position="334"/>
    </location>
</feature>
<feature type="transmembrane region" description="Helical" evidence="12">
    <location>
        <begin position="873"/>
        <end position="895"/>
    </location>
</feature>
<protein>
    <submittedName>
        <fullName evidence="14">HAD family hydrolase</fullName>
    </submittedName>
</protein>
<feature type="transmembrane region" description="Helical" evidence="12">
    <location>
        <begin position="733"/>
        <end position="757"/>
    </location>
</feature>
<dbReference type="GO" id="GO:0030007">
    <property type="term" value="P:intracellular potassium ion homeostasis"/>
    <property type="evidence" value="ECO:0007669"/>
    <property type="project" value="TreeGrafter"/>
</dbReference>
<proteinExistence type="inferred from homology"/>
<dbReference type="EMBL" id="DSJL01000006">
    <property type="protein sequence ID" value="HEF64449.1"/>
    <property type="molecule type" value="Genomic_DNA"/>
</dbReference>
<keyword evidence="6" id="KW-0067">ATP-binding</keyword>
<dbReference type="GO" id="GO:0005886">
    <property type="term" value="C:plasma membrane"/>
    <property type="evidence" value="ECO:0007669"/>
    <property type="project" value="TreeGrafter"/>
</dbReference>
<keyword evidence="9 12" id="KW-1133">Transmembrane helix</keyword>
<dbReference type="InterPro" id="IPR050510">
    <property type="entry name" value="Cation_transp_ATPase_P-type"/>
</dbReference>
<feature type="transmembrane region" description="Helical" evidence="12">
    <location>
        <begin position="283"/>
        <end position="302"/>
    </location>
</feature>
<dbReference type="AlphaFoldDB" id="A0A7C1XHR3"/>
<dbReference type="SFLD" id="SFLDS00003">
    <property type="entry name" value="Haloacid_Dehalogenase"/>
    <property type="match status" value="1"/>
</dbReference>
<evidence type="ECO:0000256" key="8">
    <source>
        <dbReference type="ARBA" id="ARBA00022967"/>
    </source>
</evidence>
<comment type="similarity">
    <text evidence="2">Belongs to the cation transport ATPase (P-type) (TC 3.A.3) family. Type IIA subfamily.</text>
</comment>
<evidence type="ECO:0000256" key="2">
    <source>
        <dbReference type="ARBA" id="ARBA00005675"/>
    </source>
</evidence>
<dbReference type="SFLD" id="SFLDF00027">
    <property type="entry name" value="p-type_atpase"/>
    <property type="match status" value="1"/>
</dbReference>
<comment type="caution">
    <text evidence="14">The sequence shown here is derived from an EMBL/GenBank/DDBJ whole genome shotgun (WGS) entry which is preliminary data.</text>
</comment>
<dbReference type="PROSITE" id="PS00154">
    <property type="entry name" value="ATPASE_E1_E2"/>
    <property type="match status" value="1"/>
</dbReference>
<dbReference type="GO" id="GO:1990573">
    <property type="term" value="P:potassium ion import across plasma membrane"/>
    <property type="evidence" value="ECO:0007669"/>
    <property type="project" value="TreeGrafter"/>
</dbReference>
<dbReference type="Pfam" id="PF00122">
    <property type="entry name" value="E1-E2_ATPase"/>
    <property type="match status" value="1"/>
</dbReference>
<evidence type="ECO:0000256" key="3">
    <source>
        <dbReference type="ARBA" id="ARBA00022553"/>
    </source>
</evidence>
<dbReference type="InterPro" id="IPR044492">
    <property type="entry name" value="P_typ_ATPase_HD_dom"/>
</dbReference>
<keyword evidence="7" id="KW-0460">Magnesium</keyword>
<keyword evidence="3" id="KW-0597">Phosphoprotein</keyword>
<dbReference type="Gene3D" id="3.40.50.1000">
    <property type="entry name" value="HAD superfamily/HAD-like"/>
    <property type="match status" value="1"/>
</dbReference>
<evidence type="ECO:0000256" key="10">
    <source>
        <dbReference type="ARBA" id="ARBA00023136"/>
    </source>
</evidence>
<dbReference type="InterPro" id="IPR006068">
    <property type="entry name" value="ATPase_P-typ_cation-transptr_C"/>
</dbReference>
<dbReference type="Pfam" id="PF13246">
    <property type="entry name" value="Cation_ATPase"/>
    <property type="match status" value="1"/>
</dbReference>
<comment type="subcellular location">
    <subcellularLocation>
        <location evidence="1">Endomembrane system</location>
        <topology evidence="1">Multi-pass membrane protein</topology>
    </subcellularLocation>
</comment>
<dbReference type="InterPro" id="IPR008250">
    <property type="entry name" value="ATPase_P-typ_transduc_dom_A_sf"/>
</dbReference>
<dbReference type="PRINTS" id="PR00120">
    <property type="entry name" value="HATPASE"/>
</dbReference>
<dbReference type="InterPro" id="IPR004014">
    <property type="entry name" value="ATPase_P-typ_cation-transptr_N"/>
</dbReference>
<feature type="compositionally biased region" description="Basic and acidic residues" evidence="11">
    <location>
        <begin position="13"/>
        <end position="31"/>
    </location>
</feature>
<evidence type="ECO:0000256" key="7">
    <source>
        <dbReference type="ARBA" id="ARBA00022842"/>
    </source>
</evidence>
<reference evidence="14" key="1">
    <citation type="journal article" date="2020" name="mSystems">
        <title>Genome- and Community-Level Interaction Insights into Carbon Utilization and Element Cycling Functions of Hydrothermarchaeota in Hydrothermal Sediment.</title>
        <authorList>
            <person name="Zhou Z."/>
            <person name="Liu Y."/>
            <person name="Xu W."/>
            <person name="Pan J."/>
            <person name="Luo Z.H."/>
            <person name="Li M."/>
        </authorList>
    </citation>
    <scope>NUCLEOTIDE SEQUENCE [LARGE SCALE GENOMIC DNA]</scope>
    <source>
        <strain evidence="14">SpSt-222</strain>
    </source>
</reference>
<feature type="transmembrane region" description="Helical" evidence="12">
    <location>
        <begin position="801"/>
        <end position="824"/>
    </location>
</feature>
<dbReference type="Gene3D" id="1.20.1110.10">
    <property type="entry name" value="Calcium-transporting ATPase, transmembrane domain"/>
    <property type="match status" value="1"/>
</dbReference>
<dbReference type="GO" id="GO:0036376">
    <property type="term" value="P:sodium ion export across plasma membrane"/>
    <property type="evidence" value="ECO:0007669"/>
    <property type="project" value="TreeGrafter"/>
</dbReference>
<dbReference type="InterPro" id="IPR023298">
    <property type="entry name" value="ATPase_P-typ_TM_dom_sf"/>
</dbReference>
<dbReference type="GO" id="GO:1902600">
    <property type="term" value="P:proton transmembrane transport"/>
    <property type="evidence" value="ECO:0007669"/>
    <property type="project" value="TreeGrafter"/>
</dbReference>
<accession>A0A7C1XHR3</accession>
<evidence type="ECO:0000256" key="4">
    <source>
        <dbReference type="ARBA" id="ARBA00022692"/>
    </source>
</evidence>
<dbReference type="InterPro" id="IPR023299">
    <property type="entry name" value="ATPase_P-typ_cyto_dom_N"/>
</dbReference>
<dbReference type="FunFam" id="3.40.50.1000:FF:000028">
    <property type="entry name" value="Calcium-transporting P-type ATPase, putative"/>
    <property type="match status" value="1"/>
</dbReference>
<dbReference type="InterPro" id="IPR036412">
    <property type="entry name" value="HAD-like_sf"/>
</dbReference>
<organism evidence="14">
    <name type="scientific">Thermomicrobium roseum</name>
    <dbReference type="NCBI Taxonomy" id="500"/>
    <lineage>
        <taxon>Bacteria</taxon>
        <taxon>Pseudomonadati</taxon>
        <taxon>Thermomicrobiota</taxon>
        <taxon>Thermomicrobia</taxon>
        <taxon>Thermomicrobiales</taxon>
        <taxon>Thermomicrobiaceae</taxon>
        <taxon>Thermomicrobium</taxon>
    </lineage>
</organism>
<dbReference type="InterPro" id="IPR059000">
    <property type="entry name" value="ATPase_P-type_domA"/>
</dbReference>
<keyword evidence="14" id="KW-0378">Hydrolase</keyword>
<evidence type="ECO:0000256" key="11">
    <source>
        <dbReference type="SAM" id="MobiDB-lite"/>
    </source>
</evidence>
<dbReference type="SMART" id="SM00831">
    <property type="entry name" value="Cation_ATPase_N"/>
    <property type="match status" value="1"/>
</dbReference>
<dbReference type="PANTHER" id="PTHR43294">
    <property type="entry name" value="SODIUM/POTASSIUM-TRANSPORTING ATPASE SUBUNIT ALPHA"/>
    <property type="match status" value="1"/>
</dbReference>
<dbReference type="FunFam" id="2.70.150.10:FF:000160">
    <property type="entry name" value="Sarcoplasmic/endoplasmic reticulum calcium ATPase 1"/>
    <property type="match status" value="1"/>
</dbReference>
<evidence type="ECO:0000256" key="1">
    <source>
        <dbReference type="ARBA" id="ARBA00004127"/>
    </source>
</evidence>
<evidence type="ECO:0000256" key="12">
    <source>
        <dbReference type="SAM" id="Phobius"/>
    </source>
</evidence>
<dbReference type="GO" id="GO:0006883">
    <property type="term" value="P:intracellular sodium ion homeostasis"/>
    <property type="evidence" value="ECO:0007669"/>
    <property type="project" value="TreeGrafter"/>
</dbReference>
<sequence length="955" mass="102290">MSSKRSPVIPVAEEPKGKRLVSEHRKSETPTRTEAVGSVEQPWHALPAATVMDLLTSDPAGLTSAEARRRLAQYGPNQIAEISPPNPLAIFAHQFASPLIVTLALAALVAGLLGEWIDAAVIVAALAINAFFGFLQEWRAESAIRSLLRYLAPKARVLRDGVEQIVDSRELVPGDIVLLESGVRVPADLRLLTTIALMIDESVLTGESVPVAKRPDPVAADTPVADRTCMAYLGTVVTSGRGRGIVVATGSRTEVGRVAAIAQREVAPPTPLQQQLARFARTVAILVLLGIVSIGAFGLLRGDDLGTILVFAVGAAVAIVPEDLPVILTIVFAVSVQRMARRNAIVRHLPAVETLGSTTVIGSDKTGTLTENRMTVRFLWAAGERREIGSRSLTHQTAPPGVLLPAQASGFEALWKTLEPHALVLLAGVLANEAQLTPAAELDREGVGDPTDIALLVAARQELADPTTLRERFPLLAMLPFEPERRFAAALCAVGEQPTVFVKGAPERVVEMCTCWLSSTGPAPLAPQEIADAAAELAQAGFRVLGLAAGDVSQRDESVFAQLNELVFLGLVALWDPPRPGVKESIAQCHAAGIRVLMITGDHAGTAAAVAAELGIAPPGSPVLTGRELAQLDDTQLRERIRSVNVYARVEPEQKLRIVRALQALGETIAVTGDGVNDAPALRAADVGVAMGKSGTDVAREAADMVLADDNFVTIVAAVEEGRAAADNLRKATFFLLSTGAATAFLLPMAIFLGWPLPLYPAQLLWLNLVTNGVQDIALAVEPKEPDLLRRRPRPRREGILSMLLWERIALSGLVMALGTLWIFDWTLERFGSLDLARTVALTTMVLYQTFQVGNARSSTRSLFQIHPLSNRFLFLAAAAALTLHIVALHTPFLQFVLRVQPIPLELWPRMIVLAASIVVAVELHKMIRRRWPYPSWELSSTPAASTAATTSSDS</sequence>
<keyword evidence="8" id="KW-1278">Translocase</keyword>
<dbReference type="GO" id="GO:0005524">
    <property type="term" value="F:ATP binding"/>
    <property type="evidence" value="ECO:0007669"/>
    <property type="project" value="UniProtKB-KW"/>
</dbReference>
<evidence type="ECO:0000256" key="9">
    <source>
        <dbReference type="ARBA" id="ARBA00022989"/>
    </source>
</evidence>
<keyword evidence="5" id="KW-0547">Nucleotide-binding</keyword>
<dbReference type="SUPFAM" id="SSF81653">
    <property type="entry name" value="Calcium ATPase, transduction domain A"/>
    <property type="match status" value="1"/>
</dbReference>
<feature type="transmembrane region" description="Helical" evidence="12">
    <location>
        <begin position="907"/>
        <end position="924"/>
    </location>
</feature>
<dbReference type="SFLD" id="SFLDG00002">
    <property type="entry name" value="C1.7:_P-type_atpase_like"/>
    <property type="match status" value="1"/>
</dbReference>
<dbReference type="Pfam" id="PF00689">
    <property type="entry name" value="Cation_ATPase_C"/>
    <property type="match status" value="1"/>
</dbReference>
<feature type="transmembrane region" description="Helical" evidence="12">
    <location>
        <begin position="116"/>
        <end position="135"/>
    </location>
</feature>
<dbReference type="GO" id="GO:0016887">
    <property type="term" value="F:ATP hydrolysis activity"/>
    <property type="evidence" value="ECO:0007669"/>
    <property type="project" value="InterPro"/>
</dbReference>
<dbReference type="Gene3D" id="3.40.1110.10">
    <property type="entry name" value="Calcium-transporting ATPase, cytoplasmic domain N"/>
    <property type="match status" value="1"/>
</dbReference>
<dbReference type="PRINTS" id="PR00119">
    <property type="entry name" value="CATATPASE"/>
</dbReference>
<gene>
    <name evidence="14" type="ORF">ENP47_02400</name>
</gene>
<keyword evidence="4 12" id="KW-0812">Transmembrane</keyword>
<evidence type="ECO:0000313" key="14">
    <source>
        <dbReference type="EMBL" id="HEF64449.1"/>
    </source>
</evidence>
<dbReference type="SUPFAM" id="SSF81665">
    <property type="entry name" value="Calcium ATPase, transmembrane domain M"/>
    <property type="match status" value="1"/>
</dbReference>
<evidence type="ECO:0000259" key="13">
    <source>
        <dbReference type="SMART" id="SM00831"/>
    </source>
</evidence>
<keyword evidence="10 12" id="KW-0472">Membrane</keyword>
<dbReference type="NCBIfam" id="TIGR01494">
    <property type="entry name" value="ATPase_P-type"/>
    <property type="match status" value="3"/>
</dbReference>
<dbReference type="InterPro" id="IPR001757">
    <property type="entry name" value="P_typ_ATPase"/>
</dbReference>
<dbReference type="GO" id="GO:0005391">
    <property type="term" value="F:P-type sodium:potassium-exchanging transporter activity"/>
    <property type="evidence" value="ECO:0007669"/>
    <property type="project" value="TreeGrafter"/>
</dbReference>
<feature type="transmembrane region" description="Helical" evidence="12">
    <location>
        <begin position="88"/>
        <end position="110"/>
    </location>
</feature>
<dbReference type="Pfam" id="PF00690">
    <property type="entry name" value="Cation_ATPase_N"/>
    <property type="match status" value="1"/>
</dbReference>
<evidence type="ECO:0000256" key="5">
    <source>
        <dbReference type="ARBA" id="ARBA00022741"/>
    </source>
</evidence>
<dbReference type="InterPro" id="IPR018303">
    <property type="entry name" value="ATPase_P-typ_P_site"/>
</dbReference>
<dbReference type="GO" id="GO:0012505">
    <property type="term" value="C:endomembrane system"/>
    <property type="evidence" value="ECO:0007669"/>
    <property type="project" value="UniProtKB-SubCell"/>
</dbReference>
<dbReference type="InterPro" id="IPR023214">
    <property type="entry name" value="HAD_sf"/>
</dbReference>
<dbReference type="SUPFAM" id="SSF81660">
    <property type="entry name" value="Metal cation-transporting ATPase, ATP-binding domain N"/>
    <property type="match status" value="1"/>
</dbReference>
<feature type="domain" description="Cation-transporting P-type ATPase N-terminal" evidence="13">
    <location>
        <begin position="42"/>
        <end position="115"/>
    </location>
</feature>
<dbReference type="SUPFAM" id="SSF56784">
    <property type="entry name" value="HAD-like"/>
    <property type="match status" value="1"/>
</dbReference>
<evidence type="ECO:0000256" key="6">
    <source>
        <dbReference type="ARBA" id="ARBA00022840"/>
    </source>
</evidence>
<dbReference type="PANTHER" id="PTHR43294:SF20">
    <property type="entry name" value="P-TYPE ATPASE"/>
    <property type="match status" value="1"/>
</dbReference>
<dbReference type="Gene3D" id="2.70.150.10">
    <property type="entry name" value="Calcium-transporting ATPase, cytoplasmic transduction domain A"/>
    <property type="match status" value="1"/>
</dbReference>
<feature type="region of interest" description="Disordered" evidence="11">
    <location>
        <begin position="1"/>
        <end position="38"/>
    </location>
</feature>
<name>A0A7C1XHR3_THERO</name>